<feature type="domain" description="SGNH hydrolase-type esterase" evidence="2">
    <location>
        <begin position="26"/>
        <end position="193"/>
    </location>
</feature>
<evidence type="ECO:0000313" key="6">
    <source>
        <dbReference type="Proteomes" id="UP001218364"/>
    </source>
</evidence>
<organism evidence="3 5">
    <name type="scientific">Phaeobacter gallaeciensis</name>
    <dbReference type="NCBI Taxonomy" id="60890"/>
    <lineage>
        <taxon>Bacteria</taxon>
        <taxon>Pseudomonadati</taxon>
        <taxon>Pseudomonadota</taxon>
        <taxon>Alphaproteobacteria</taxon>
        <taxon>Rhodobacterales</taxon>
        <taxon>Roseobacteraceae</taxon>
        <taxon>Phaeobacter</taxon>
    </lineage>
</organism>
<dbReference type="PANTHER" id="PTHR30383">
    <property type="entry name" value="THIOESTERASE 1/PROTEASE 1/LYSOPHOSPHOLIPASE L1"/>
    <property type="match status" value="1"/>
</dbReference>
<dbReference type="PATRIC" id="fig|60890.4.peg.3093"/>
<dbReference type="GO" id="GO:0004622">
    <property type="term" value="F:phosphatidylcholine lysophospholipase activity"/>
    <property type="evidence" value="ECO:0007669"/>
    <property type="project" value="TreeGrafter"/>
</dbReference>
<dbReference type="EMBL" id="CP015124">
    <property type="protein sequence ID" value="ANP38055.1"/>
    <property type="molecule type" value="Genomic_DNA"/>
</dbReference>
<protein>
    <submittedName>
        <fullName evidence="4">Arylesterase</fullName>
    </submittedName>
    <submittedName>
        <fullName evidence="3">GDSL family lipase</fullName>
    </submittedName>
</protein>
<gene>
    <name evidence="3" type="primary">tesA</name>
    <name evidence="3" type="ORF">JL2886_03169</name>
    <name evidence="4" type="ORF">PXK24_07385</name>
</gene>
<evidence type="ECO:0000259" key="2">
    <source>
        <dbReference type="Pfam" id="PF13472"/>
    </source>
</evidence>
<dbReference type="OrthoDB" id="9786188at2"/>
<name>A0A1B0ZV52_9RHOB</name>
<evidence type="ECO:0000313" key="3">
    <source>
        <dbReference type="EMBL" id="ANP38055.1"/>
    </source>
</evidence>
<feature type="signal peptide" evidence="1">
    <location>
        <begin position="1"/>
        <end position="19"/>
    </location>
</feature>
<dbReference type="EMBL" id="JARCJK010000002">
    <property type="protein sequence ID" value="MDE4165513.1"/>
    <property type="molecule type" value="Genomic_DNA"/>
</dbReference>
<feature type="chain" id="PRO_5044370093" evidence="1">
    <location>
        <begin position="20"/>
        <end position="213"/>
    </location>
</feature>
<dbReference type="Proteomes" id="UP001218364">
    <property type="component" value="Unassembled WGS sequence"/>
</dbReference>
<dbReference type="SUPFAM" id="SSF52266">
    <property type="entry name" value="SGNH hydrolase"/>
    <property type="match status" value="1"/>
</dbReference>
<evidence type="ECO:0000313" key="5">
    <source>
        <dbReference type="Proteomes" id="UP000092565"/>
    </source>
</evidence>
<proteinExistence type="predicted"/>
<dbReference type="AlphaFoldDB" id="A0A1B0ZV52"/>
<dbReference type="PANTHER" id="PTHR30383:SF24">
    <property type="entry name" value="THIOESTERASE 1_PROTEASE 1_LYSOPHOSPHOLIPASE L1"/>
    <property type="match status" value="1"/>
</dbReference>
<dbReference type="InterPro" id="IPR051532">
    <property type="entry name" value="Ester_Hydrolysis_Enzymes"/>
</dbReference>
<evidence type="ECO:0000313" key="4">
    <source>
        <dbReference type="EMBL" id="MDE4165513.1"/>
    </source>
</evidence>
<dbReference type="RefSeq" id="WP_065273744.1">
    <property type="nucleotide sequence ID" value="NZ_CP015124.1"/>
</dbReference>
<accession>A0A1B0ZV52</accession>
<dbReference type="InterPro" id="IPR013830">
    <property type="entry name" value="SGNH_hydro"/>
</dbReference>
<reference evidence="3 5" key="1">
    <citation type="submission" date="2016-04" db="EMBL/GenBank/DDBJ databases">
        <authorList>
            <person name="Evans L.H."/>
            <person name="Alamgir A."/>
            <person name="Owens N."/>
            <person name="Weber N.D."/>
            <person name="Virtaneva K."/>
            <person name="Barbian K."/>
            <person name="Babar A."/>
            <person name="Rosenke K."/>
        </authorList>
    </citation>
    <scope>NUCLEOTIDE SEQUENCE [LARGE SCALE GENOMIC DNA]</scope>
    <source>
        <strain evidence="3 5">JL2886</strain>
    </source>
</reference>
<dbReference type="CDD" id="cd01822">
    <property type="entry name" value="Lysophospholipase_L1_like"/>
    <property type="match status" value="1"/>
</dbReference>
<dbReference type="InterPro" id="IPR036514">
    <property type="entry name" value="SGNH_hydro_sf"/>
</dbReference>
<evidence type="ECO:0000256" key="1">
    <source>
        <dbReference type="SAM" id="SignalP"/>
    </source>
</evidence>
<dbReference type="Pfam" id="PF13472">
    <property type="entry name" value="Lipase_GDSL_2"/>
    <property type="match status" value="1"/>
</dbReference>
<sequence>MRKVWVIIGFLISVSAAWAEPVRITAFGDSLVQGYGLPQGDGFVPQLEHWLQEHGAEVEITNAGVSGDTSAGGAARIDWTLADDPDALIVLLGGNDLLRGLSAEEMRANLSKILSAAEQADTEVLLVGMRAPNNYGPDYRAAFNAVYPDLAKEFGALLHPDAFAGIFERVGGDPAKAQEFMQDDDIHPNAEGVRENIEALGPVALQLVARVSG</sequence>
<keyword evidence="1" id="KW-0732">Signal</keyword>
<dbReference type="Gene3D" id="3.40.50.1110">
    <property type="entry name" value="SGNH hydrolase"/>
    <property type="match status" value="1"/>
</dbReference>
<reference evidence="4 6" key="2">
    <citation type="submission" date="2023-02" db="EMBL/GenBank/DDBJ databases">
        <title>Population genomics of bacteria associated with diatom.</title>
        <authorList>
            <person name="Xie J."/>
            <person name="Wang H."/>
        </authorList>
    </citation>
    <scope>NUCLEOTIDE SEQUENCE [LARGE SCALE GENOMIC DNA]</scope>
    <source>
        <strain evidence="4 6">PT47_8</strain>
    </source>
</reference>
<dbReference type="Proteomes" id="UP000092565">
    <property type="component" value="Chromosome"/>
</dbReference>
<keyword evidence="5" id="KW-1185">Reference proteome</keyword>